<evidence type="ECO:0000313" key="1">
    <source>
        <dbReference type="EMBL" id="MPC98924.1"/>
    </source>
</evidence>
<sequence>MRRGLIVLGPESTFRATRRCSNQSLSNHCVSIWFL</sequence>
<reference evidence="1 2" key="1">
    <citation type="submission" date="2019-05" db="EMBL/GenBank/DDBJ databases">
        <title>Another draft genome of Portunus trituberculatus and its Hox gene families provides insights of decapod evolution.</title>
        <authorList>
            <person name="Jeong J.-H."/>
            <person name="Song I."/>
            <person name="Kim S."/>
            <person name="Choi T."/>
            <person name="Kim D."/>
            <person name="Ryu S."/>
            <person name="Kim W."/>
        </authorList>
    </citation>
    <scope>NUCLEOTIDE SEQUENCE [LARGE SCALE GENOMIC DNA]</scope>
    <source>
        <tissue evidence="1">Muscle</tissue>
    </source>
</reference>
<dbReference type="Proteomes" id="UP000324222">
    <property type="component" value="Unassembled WGS sequence"/>
</dbReference>
<keyword evidence="2" id="KW-1185">Reference proteome</keyword>
<organism evidence="1 2">
    <name type="scientific">Portunus trituberculatus</name>
    <name type="common">Swimming crab</name>
    <name type="synonym">Neptunus trituberculatus</name>
    <dbReference type="NCBI Taxonomy" id="210409"/>
    <lineage>
        <taxon>Eukaryota</taxon>
        <taxon>Metazoa</taxon>
        <taxon>Ecdysozoa</taxon>
        <taxon>Arthropoda</taxon>
        <taxon>Crustacea</taxon>
        <taxon>Multicrustacea</taxon>
        <taxon>Malacostraca</taxon>
        <taxon>Eumalacostraca</taxon>
        <taxon>Eucarida</taxon>
        <taxon>Decapoda</taxon>
        <taxon>Pleocyemata</taxon>
        <taxon>Brachyura</taxon>
        <taxon>Eubrachyura</taxon>
        <taxon>Portunoidea</taxon>
        <taxon>Portunidae</taxon>
        <taxon>Portuninae</taxon>
        <taxon>Portunus</taxon>
    </lineage>
</organism>
<protein>
    <submittedName>
        <fullName evidence="1">Uncharacterized protein</fullName>
    </submittedName>
</protein>
<dbReference type="AlphaFoldDB" id="A0A5B7K2R9"/>
<name>A0A5B7K2R9_PORTR</name>
<dbReference type="EMBL" id="VSRR010116159">
    <property type="protein sequence ID" value="MPC98924.1"/>
    <property type="molecule type" value="Genomic_DNA"/>
</dbReference>
<accession>A0A5B7K2R9</accession>
<gene>
    <name evidence="1" type="ORF">E2C01_094311</name>
</gene>
<comment type="caution">
    <text evidence="1">The sequence shown here is derived from an EMBL/GenBank/DDBJ whole genome shotgun (WGS) entry which is preliminary data.</text>
</comment>
<proteinExistence type="predicted"/>
<evidence type="ECO:0000313" key="2">
    <source>
        <dbReference type="Proteomes" id="UP000324222"/>
    </source>
</evidence>